<reference evidence="4" key="1">
    <citation type="submission" date="2016-10" db="EMBL/GenBank/DDBJ databases">
        <authorList>
            <person name="Varghese N."/>
            <person name="Submissions S."/>
        </authorList>
    </citation>
    <scope>NUCLEOTIDE SEQUENCE [LARGE SCALE GENOMIC DNA]</scope>
    <source>
        <strain evidence="4">DSM 19110</strain>
    </source>
</reference>
<dbReference type="Proteomes" id="UP000183200">
    <property type="component" value="Unassembled WGS sequence"/>
</dbReference>
<evidence type="ECO:0000256" key="2">
    <source>
        <dbReference type="SAM" id="SignalP"/>
    </source>
</evidence>
<name>A0A1H0KD97_9SPHI</name>
<protein>
    <recommendedName>
        <fullName evidence="5">Outer membrane protein beta-barrel domain-containing protein</fullName>
    </recommendedName>
</protein>
<feature type="signal peptide" evidence="2">
    <location>
        <begin position="1"/>
        <end position="19"/>
    </location>
</feature>
<evidence type="ECO:0008006" key="5">
    <source>
        <dbReference type="Google" id="ProtNLM"/>
    </source>
</evidence>
<feature type="chain" id="PRO_5010212562" description="Outer membrane protein beta-barrel domain-containing protein" evidence="2">
    <location>
        <begin position="20"/>
        <end position="735"/>
    </location>
</feature>
<keyword evidence="2" id="KW-0732">Signal</keyword>
<evidence type="ECO:0000313" key="4">
    <source>
        <dbReference type="Proteomes" id="UP000183200"/>
    </source>
</evidence>
<feature type="compositionally biased region" description="Basic and acidic residues" evidence="1">
    <location>
        <begin position="256"/>
        <end position="278"/>
    </location>
</feature>
<dbReference type="AlphaFoldDB" id="A0A1H0KD97"/>
<dbReference type="EMBL" id="FNGY01000016">
    <property type="protein sequence ID" value="SDO53915.1"/>
    <property type="molecule type" value="Genomic_DNA"/>
</dbReference>
<gene>
    <name evidence="3" type="ORF">SAMN05421820_11622</name>
</gene>
<proteinExistence type="predicted"/>
<keyword evidence="4" id="KW-1185">Reference proteome</keyword>
<evidence type="ECO:0000313" key="3">
    <source>
        <dbReference type="EMBL" id="SDO53915.1"/>
    </source>
</evidence>
<dbReference type="RefSeq" id="WP_143010600.1">
    <property type="nucleotide sequence ID" value="NZ_FNGY01000016.1"/>
</dbReference>
<feature type="region of interest" description="Disordered" evidence="1">
    <location>
        <begin position="255"/>
        <end position="279"/>
    </location>
</feature>
<dbReference type="OrthoDB" id="1265549at2"/>
<evidence type="ECO:0000256" key="1">
    <source>
        <dbReference type="SAM" id="MobiDB-lite"/>
    </source>
</evidence>
<organism evidence="3 4">
    <name type="scientific">Pedobacter steynii</name>
    <dbReference type="NCBI Taxonomy" id="430522"/>
    <lineage>
        <taxon>Bacteria</taxon>
        <taxon>Pseudomonadati</taxon>
        <taxon>Bacteroidota</taxon>
        <taxon>Sphingobacteriia</taxon>
        <taxon>Sphingobacteriales</taxon>
        <taxon>Sphingobacteriaceae</taxon>
        <taxon>Pedobacter</taxon>
    </lineage>
</organism>
<sequence>MKKILTTLLISSCLLNVTAQNSLLSIGTGINIPGKTIKENTGLDNGYGFNGNLYVPLFTKSFSIGFNAGGEYFTGNKRHELNSYTPFQITGQSSNPAIGLTNLGSPKQSGFKAEGGAQANLTFGPVTISPILNAGYFSMKQKGFSATQTSTVNGKTNEYNLYSQAETKTTGFVIIPKLRFSYFPGKFGFYVEGAYSNGPTVKNESMVFKPQGNADAQGFYNIDQMLTGTRQPATKNTTFNSLAFNLGISLALGKSNSEKETRRETTAPQARGEKEIKSTEQINDDLDAFAGLPLIKLEGRTDDRQECKPVIRYPRQGQRFGEKDPINLRVHIPTSYTGEKSIRIYKISDDEDYLSKLNPGERAGLSDRMSLTVNTLLEQSGKNKPFVKSLTKNGNEYSSVLDGLEKGSYMALVGADNCHANPVSFIIGSGLHRLDVLIDTARCKGFNAAGQPVYTIAITLKNFSTAAENITYDFNNAANIAQNAAIPGNLIANIVYAGANGTISLSAGTYPASLAPGVQQTFSIDYTPANVNATCLNLNVYTSSLQGNATVNDNTFYCTPVIQCACNYCDLIKWEFSKDKVTATTQLTNNSISLSTTITAPNVNIKNFKAELISFTHVSVNGTEECFSCNKDSQTFGNFSSGTFTSAGWGTLNGLFPVIPAGGGNTHHTLSWFSLSPPVTALSGSKIDLNISAPPFSTLACCDDVIRFCIRYSFTNEDCQSCSFVKCYQVTRKHK</sequence>
<accession>A0A1H0KD97</accession>